<name>B9G278_ORYSJ</name>
<reference evidence="1" key="2">
    <citation type="submission" date="2008-12" db="EMBL/GenBank/DDBJ databases">
        <title>Improved gene annotation of the rice (Oryza sativa) genomes.</title>
        <authorList>
            <person name="Wang J."/>
            <person name="Li R."/>
            <person name="Fan W."/>
            <person name="Huang Q."/>
            <person name="Zhang J."/>
            <person name="Zhou Y."/>
            <person name="Hu Y."/>
            <person name="Zi S."/>
            <person name="Li J."/>
            <person name="Ni P."/>
            <person name="Zheng H."/>
            <person name="Zhang Y."/>
            <person name="Zhao M."/>
            <person name="Hao Q."/>
            <person name="McDermott J."/>
            <person name="Samudrala R."/>
            <person name="Kristiansen K."/>
            <person name="Wong G.K.-S."/>
        </authorList>
    </citation>
    <scope>NUCLEOTIDE SEQUENCE</scope>
</reference>
<dbReference type="Proteomes" id="UP000007752">
    <property type="component" value="Chromosome 9"/>
</dbReference>
<accession>B9G278</accession>
<protein>
    <submittedName>
        <fullName evidence="1">Uncharacterized protein</fullName>
    </submittedName>
</protein>
<dbReference type="EMBL" id="CM000146">
    <property type="protein sequence ID" value="EEE69224.1"/>
    <property type="molecule type" value="Genomic_DNA"/>
</dbReference>
<reference evidence="1" key="1">
    <citation type="journal article" date="2005" name="PLoS Biol.">
        <title>The genomes of Oryza sativa: a history of duplications.</title>
        <authorList>
            <person name="Yu J."/>
            <person name="Wang J."/>
            <person name="Lin W."/>
            <person name="Li S."/>
            <person name="Li H."/>
            <person name="Zhou J."/>
            <person name="Ni P."/>
            <person name="Dong W."/>
            <person name="Hu S."/>
            <person name="Zeng C."/>
            <person name="Zhang J."/>
            <person name="Zhang Y."/>
            <person name="Li R."/>
            <person name="Xu Z."/>
            <person name="Li S."/>
            <person name="Li X."/>
            <person name="Zheng H."/>
            <person name="Cong L."/>
            <person name="Lin L."/>
            <person name="Yin J."/>
            <person name="Geng J."/>
            <person name="Li G."/>
            <person name="Shi J."/>
            <person name="Liu J."/>
            <person name="Lv H."/>
            <person name="Li J."/>
            <person name="Wang J."/>
            <person name="Deng Y."/>
            <person name="Ran L."/>
            <person name="Shi X."/>
            <person name="Wang X."/>
            <person name="Wu Q."/>
            <person name="Li C."/>
            <person name="Ren X."/>
            <person name="Wang J."/>
            <person name="Wang X."/>
            <person name="Li D."/>
            <person name="Liu D."/>
            <person name="Zhang X."/>
            <person name="Ji Z."/>
            <person name="Zhao W."/>
            <person name="Sun Y."/>
            <person name="Zhang Z."/>
            <person name="Bao J."/>
            <person name="Han Y."/>
            <person name="Dong L."/>
            <person name="Ji J."/>
            <person name="Chen P."/>
            <person name="Wu S."/>
            <person name="Liu J."/>
            <person name="Xiao Y."/>
            <person name="Bu D."/>
            <person name="Tan J."/>
            <person name="Yang L."/>
            <person name="Ye C."/>
            <person name="Zhang J."/>
            <person name="Xu J."/>
            <person name="Zhou Y."/>
            <person name="Yu Y."/>
            <person name="Zhang B."/>
            <person name="Zhuang S."/>
            <person name="Wei H."/>
            <person name="Liu B."/>
            <person name="Lei M."/>
            <person name="Yu H."/>
            <person name="Li Y."/>
            <person name="Xu H."/>
            <person name="Wei S."/>
            <person name="He X."/>
            <person name="Fang L."/>
            <person name="Zhang Z."/>
            <person name="Zhang Y."/>
            <person name="Huang X."/>
            <person name="Su Z."/>
            <person name="Tong W."/>
            <person name="Li J."/>
            <person name="Tong Z."/>
            <person name="Li S."/>
            <person name="Ye J."/>
            <person name="Wang L."/>
            <person name="Fang L."/>
            <person name="Lei T."/>
            <person name="Chen C."/>
            <person name="Chen H."/>
            <person name="Xu Z."/>
            <person name="Li H."/>
            <person name="Huang H."/>
            <person name="Zhang F."/>
            <person name="Xu H."/>
            <person name="Li N."/>
            <person name="Zhao C."/>
            <person name="Li S."/>
            <person name="Dong L."/>
            <person name="Huang Y."/>
            <person name="Li L."/>
            <person name="Xi Y."/>
            <person name="Qi Q."/>
            <person name="Li W."/>
            <person name="Zhang B."/>
            <person name="Hu W."/>
            <person name="Zhang Y."/>
            <person name="Tian X."/>
            <person name="Jiao Y."/>
            <person name="Liang X."/>
            <person name="Jin J."/>
            <person name="Gao L."/>
            <person name="Zheng W."/>
            <person name="Hao B."/>
            <person name="Liu S."/>
            <person name="Wang W."/>
            <person name="Yuan L."/>
            <person name="Cao M."/>
            <person name="McDermott J."/>
            <person name="Samudrala R."/>
            <person name="Wang J."/>
            <person name="Wong G.K."/>
            <person name="Yang H."/>
        </authorList>
    </citation>
    <scope>NUCLEOTIDE SEQUENCE [LARGE SCALE GENOMIC DNA]</scope>
</reference>
<gene>
    <name evidence="1" type="ORF">OsJ_28451</name>
</gene>
<dbReference type="AlphaFoldDB" id="B9G278"/>
<organism evidence="1">
    <name type="scientific">Oryza sativa subsp. japonica</name>
    <name type="common">Rice</name>
    <dbReference type="NCBI Taxonomy" id="39947"/>
    <lineage>
        <taxon>Eukaryota</taxon>
        <taxon>Viridiplantae</taxon>
        <taxon>Streptophyta</taxon>
        <taxon>Embryophyta</taxon>
        <taxon>Tracheophyta</taxon>
        <taxon>Spermatophyta</taxon>
        <taxon>Magnoliopsida</taxon>
        <taxon>Liliopsida</taxon>
        <taxon>Poales</taxon>
        <taxon>Poaceae</taxon>
        <taxon>BOP clade</taxon>
        <taxon>Oryzoideae</taxon>
        <taxon>Oryzeae</taxon>
        <taxon>Oryzinae</taxon>
        <taxon>Oryza</taxon>
        <taxon>Oryza sativa</taxon>
    </lineage>
</organism>
<proteinExistence type="predicted"/>
<evidence type="ECO:0000313" key="1">
    <source>
        <dbReference type="EMBL" id="EEE69224.1"/>
    </source>
</evidence>
<sequence length="163" mass="18676">MAGNDDERTPQDFADCVSREQLRTLQENTQKDITEAVAKSVQDAFTKIGFLKHMERLDKRISMLTDRVAALETPSNEEVSGDDDGHPQDMVYDSSGYIDAQATRQARLRCRLRTNRTGMGGTRHQQGNNNRVPNDPYVSHPDFCFRIYKLFNKLLLEFILNVH</sequence>